<reference evidence="2" key="1">
    <citation type="submission" date="2017-04" db="EMBL/GenBank/DDBJ databases">
        <authorList>
            <person name="Varghese N."/>
            <person name="Submissions S."/>
        </authorList>
    </citation>
    <scope>NUCLEOTIDE SEQUENCE [LARGE SCALE GENOMIC DNA]</scope>
    <source>
        <strain evidence="2">DSM 23072</strain>
    </source>
</reference>
<sequence length="474" mass="54477">MTPLSKSKIALILSTSLLIAACNEEKTLTLEKPPVIFNLAPSQVARDIYYWDTKTIEQLKSLSASYQQLSQININYETIANDDLPLFPSFSGFDSTSLAELKNKYQQVLSEAKLLKEKADEIVEVDELILKTEQDTAKQQHSAQSKMLAQYREKLTPLRQQKENIESLQEASKTKVDELRTDSIAIVNKLIIDEEIPVNILGSDEMSYFSYIKKPCDTEGLKADGSYNQIMLTYQGVCFTTHFKLSPQYAAHFAQNTALSDKLSLNFIEIVKQQIAQGRVDVEPFKNSGYQYELKTLKHQIHNEEIIARNKNNGESENQLSRQVDQAEKHYLSLVTKLEQYNSNRAHYLNNKFKIKFHNLSSLEELRSEMSVFYLNFIDKITQSKDKPTQEPYQKIVIKLQKNKPYVLIKDTTPSYTQYFFINTANLTKNKQYTDKDTISIDDLHRDGLLTVNQVKFNAEGIPIEVIYTLSQLE</sequence>
<keyword evidence="2" id="KW-1185">Reference proteome</keyword>
<accession>A0A1W1UX00</accession>
<evidence type="ECO:0008006" key="3">
    <source>
        <dbReference type="Google" id="ProtNLM"/>
    </source>
</evidence>
<evidence type="ECO:0000313" key="1">
    <source>
        <dbReference type="EMBL" id="SMB85224.1"/>
    </source>
</evidence>
<protein>
    <recommendedName>
        <fullName evidence="3">Lipoprotein</fullName>
    </recommendedName>
</protein>
<name>A0A1W1UX00_9PAST</name>
<dbReference type="RefSeq" id="WP_084257117.1">
    <property type="nucleotide sequence ID" value="NZ_FWWV01000018.1"/>
</dbReference>
<dbReference type="PROSITE" id="PS51257">
    <property type="entry name" value="PROKAR_LIPOPROTEIN"/>
    <property type="match status" value="1"/>
</dbReference>
<dbReference type="EMBL" id="FWWV01000018">
    <property type="protein sequence ID" value="SMB85224.1"/>
    <property type="molecule type" value="Genomic_DNA"/>
</dbReference>
<dbReference type="Proteomes" id="UP000192408">
    <property type="component" value="Unassembled WGS sequence"/>
</dbReference>
<proteinExistence type="predicted"/>
<dbReference type="AlphaFoldDB" id="A0A1W1UX00"/>
<organism evidence="1 2">
    <name type="scientific">Pasteurella testudinis DSM 23072</name>
    <dbReference type="NCBI Taxonomy" id="1122938"/>
    <lineage>
        <taxon>Bacteria</taxon>
        <taxon>Pseudomonadati</taxon>
        <taxon>Pseudomonadota</taxon>
        <taxon>Gammaproteobacteria</taxon>
        <taxon>Pasteurellales</taxon>
        <taxon>Pasteurellaceae</taxon>
        <taxon>Pasteurella</taxon>
    </lineage>
</organism>
<evidence type="ECO:0000313" key="2">
    <source>
        <dbReference type="Proteomes" id="UP000192408"/>
    </source>
</evidence>
<gene>
    <name evidence="1" type="ORF">SAMN05660772_02449</name>
</gene>